<dbReference type="AlphaFoldDB" id="A0A1G2R408"/>
<evidence type="ECO:0000259" key="2">
    <source>
        <dbReference type="Pfam" id="PF17289"/>
    </source>
</evidence>
<dbReference type="Pfam" id="PF17289">
    <property type="entry name" value="Terminase_6C"/>
    <property type="match status" value="1"/>
</dbReference>
<feature type="domain" description="Terminase large subunit gp17-like C-terminal" evidence="2">
    <location>
        <begin position="331"/>
        <end position="477"/>
    </location>
</feature>
<dbReference type="NCBIfam" id="TIGR01630">
    <property type="entry name" value="psiM2_ORF9"/>
    <property type="match status" value="1"/>
</dbReference>
<accession>A0A1G2R408</accession>
<dbReference type="Gene3D" id="3.30.420.240">
    <property type="match status" value="1"/>
</dbReference>
<reference evidence="3 4" key="1">
    <citation type="journal article" date="2016" name="Nat. Commun.">
        <title>Thousands of microbial genomes shed light on interconnected biogeochemical processes in an aquifer system.</title>
        <authorList>
            <person name="Anantharaman K."/>
            <person name="Brown C.T."/>
            <person name="Hug L.A."/>
            <person name="Sharon I."/>
            <person name="Castelle C.J."/>
            <person name="Probst A.J."/>
            <person name="Thomas B.C."/>
            <person name="Singh A."/>
            <person name="Wilkins M.J."/>
            <person name="Karaoz U."/>
            <person name="Brodie E.L."/>
            <person name="Williams K.H."/>
            <person name="Hubbard S.S."/>
            <person name="Banfield J.F."/>
        </authorList>
    </citation>
    <scope>NUCLEOTIDE SEQUENCE [LARGE SCALE GENOMIC DNA]</scope>
</reference>
<dbReference type="InterPro" id="IPR006517">
    <property type="entry name" value="Phage_terminase_lsu-like_C"/>
</dbReference>
<comment type="caution">
    <text evidence="3">The sequence shown here is derived from an EMBL/GenBank/DDBJ whole genome shotgun (WGS) entry which is preliminary data.</text>
</comment>
<organism evidence="3 4">
    <name type="scientific">Candidatus Wildermuthbacteria bacterium RIFCSPHIGHO2_02_FULL_47_17</name>
    <dbReference type="NCBI Taxonomy" id="1802452"/>
    <lineage>
        <taxon>Bacteria</taxon>
        <taxon>Candidatus Wildermuthiibacteriota</taxon>
    </lineage>
</organism>
<dbReference type="Gene3D" id="3.40.50.300">
    <property type="entry name" value="P-loop containing nucleotide triphosphate hydrolases"/>
    <property type="match status" value="1"/>
</dbReference>
<dbReference type="InterPro" id="IPR027417">
    <property type="entry name" value="P-loop_NTPase"/>
</dbReference>
<dbReference type="InterPro" id="IPR035421">
    <property type="entry name" value="Terminase_6C"/>
</dbReference>
<evidence type="ECO:0000256" key="1">
    <source>
        <dbReference type="ARBA" id="ARBA00022612"/>
    </source>
</evidence>
<gene>
    <name evidence="3" type="ORF">A3D59_03435</name>
</gene>
<keyword evidence="1" id="KW-1188">Viral release from host cell</keyword>
<evidence type="ECO:0000313" key="4">
    <source>
        <dbReference type="Proteomes" id="UP000179258"/>
    </source>
</evidence>
<name>A0A1G2R408_9BACT</name>
<sequence>MNSNHLPEEIPPELLKRILTDPKLMTALARRSFIHFFYIFFRSYVEYPIAPFHKDMFRCAQNDSLKRIVLVAFRGSAKSTIYSTALPLWVVTGSPKKKHIVIATSTQQRASDHSANIAREIEGNDLLRKYLGPFEEEQGRWSVPVRVLPRYNARISFVSVEEGIRGIREGPHRPDYIIADDIEDYGSVKTREGRDKTFEWLTGELIPIGDIDTKVVLLGNFLHEDSSLMRIIKAMREGTMDGVFMKVPIMDEDGKIAWPGKFPSLELIERFRRGIGNEITWQLEYMLKAVPKEDQIVFPEWIQYYDSLPEIPPKDEQTYTNMYRGVFTAADLAISTKETAHYTAIVSAKIFKYRKDVKIYILPHPVNKRMTFPETLEKIKTISRSLGDGMPTPIYIEDVAYQKSIIQQLRQENFPAEGISPQGQDKTARLRLITPLLEKGQVLFPRRGAEQLIQQLLGFGSEKYDDLVDAFTMLILKLREYINESEAQIRSL</sequence>
<proteinExistence type="predicted"/>
<dbReference type="Proteomes" id="UP000179258">
    <property type="component" value="Unassembled WGS sequence"/>
</dbReference>
<evidence type="ECO:0000313" key="3">
    <source>
        <dbReference type="EMBL" id="OHA67594.1"/>
    </source>
</evidence>
<dbReference type="EMBL" id="MHTX01000036">
    <property type="protein sequence ID" value="OHA67594.1"/>
    <property type="molecule type" value="Genomic_DNA"/>
</dbReference>
<protein>
    <recommendedName>
        <fullName evidence="2">Terminase large subunit gp17-like C-terminal domain-containing protein</fullName>
    </recommendedName>
</protein>